<comment type="caution">
    <text evidence="2">The sequence shown here is derived from an EMBL/GenBank/DDBJ whole genome shotgun (WGS) entry which is preliminary data.</text>
</comment>
<dbReference type="Proteomes" id="UP000007993">
    <property type="component" value="Unassembled WGS sequence"/>
</dbReference>
<gene>
    <name evidence="2" type="ORF">RBSH_03544</name>
</gene>
<evidence type="ECO:0000313" key="2">
    <source>
        <dbReference type="EMBL" id="EKK01145.1"/>
    </source>
</evidence>
<dbReference type="AlphaFoldDB" id="K5CCB4"/>
<feature type="region of interest" description="Disordered" evidence="1">
    <location>
        <begin position="28"/>
        <end position="51"/>
    </location>
</feature>
<dbReference type="EMBL" id="AMCW01000104">
    <property type="protein sequence ID" value="EKK01145.1"/>
    <property type="molecule type" value="Genomic_DNA"/>
</dbReference>
<protein>
    <submittedName>
        <fullName evidence="2">Uncharacterized protein</fullName>
    </submittedName>
</protein>
<name>K5CCB4_RHOBT</name>
<proteinExistence type="predicted"/>
<reference evidence="2 3" key="1">
    <citation type="journal article" date="2013" name="Mar. Genomics">
        <title>Expression of sulfatases in Rhodopirellula baltica and the diversity of sulfatases in the genus Rhodopirellula.</title>
        <authorList>
            <person name="Wegner C.E."/>
            <person name="Richter-Heitmann T."/>
            <person name="Klindworth A."/>
            <person name="Klockow C."/>
            <person name="Richter M."/>
            <person name="Achstetter T."/>
            <person name="Glockner F.O."/>
            <person name="Harder J."/>
        </authorList>
    </citation>
    <scope>NUCLEOTIDE SEQUENCE [LARGE SCALE GENOMIC DNA]</scope>
    <source>
        <strain evidence="2 3">SH28</strain>
    </source>
</reference>
<evidence type="ECO:0000256" key="1">
    <source>
        <dbReference type="SAM" id="MobiDB-lite"/>
    </source>
</evidence>
<organism evidence="2 3">
    <name type="scientific">Rhodopirellula baltica SH28</name>
    <dbReference type="NCBI Taxonomy" id="993517"/>
    <lineage>
        <taxon>Bacteria</taxon>
        <taxon>Pseudomonadati</taxon>
        <taxon>Planctomycetota</taxon>
        <taxon>Planctomycetia</taxon>
        <taxon>Pirellulales</taxon>
        <taxon>Pirellulaceae</taxon>
        <taxon>Rhodopirellula</taxon>
    </lineage>
</organism>
<sequence>MWVSRHHAAGSWSGHRRWWVGSGDWMRNRKSKSDDPVGAEPPMVATAENAL</sequence>
<evidence type="ECO:0000313" key="3">
    <source>
        <dbReference type="Proteomes" id="UP000007993"/>
    </source>
</evidence>
<accession>K5CCB4</accession>